<evidence type="ECO:0000313" key="5">
    <source>
        <dbReference type="Proteomes" id="UP000494256"/>
    </source>
</evidence>
<evidence type="ECO:0000259" key="2">
    <source>
        <dbReference type="Pfam" id="PF12017"/>
    </source>
</evidence>
<dbReference type="OrthoDB" id="128924at2759"/>
<dbReference type="InterPro" id="IPR048365">
    <property type="entry name" value="TNP-like_RNaseH_N"/>
</dbReference>
<dbReference type="InterPro" id="IPR021896">
    <property type="entry name" value="THAP9-like_HTH"/>
</dbReference>
<dbReference type="EMBL" id="CADEBD010000312">
    <property type="protein sequence ID" value="CAB3242046.1"/>
    <property type="molecule type" value="Genomic_DNA"/>
</dbReference>
<gene>
    <name evidence="4" type="ORF">APLA_LOCUS9750</name>
</gene>
<proteinExistence type="predicted"/>
<reference evidence="4 5" key="1">
    <citation type="submission" date="2020-04" db="EMBL/GenBank/DDBJ databases">
        <authorList>
            <person name="Wallbank WR R."/>
            <person name="Pardo Diaz C."/>
            <person name="Kozak K."/>
            <person name="Martin S."/>
            <person name="Jiggins C."/>
            <person name="Moest M."/>
            <person name="Warren A I."/>
            <person name="Byers J.R.P. K."/>
            <person name="Montejo-Kovacevich G."/>
            <person name="Yen C E."/>
        </authorList>
    </citation>
    <scope>NUCLEOTIDE SEQUENCE [LARGE SCALE GENOMIC DNA]</scope>
</reference>
<feature type="coiled-coil region" evidence="1">
    <location>
        <begin position="54"/>
        <end position="81"/>
    </location>
</feature>
<evidence type="ECO:0008006" key="6">
    <source>
        <dbReference type="Google" id="ProtNLM"/>
    </source>
</evidence>
<comment type="caution">
    <text evidence="4">The sequence shown here is derived from an EMBL/GenBank/DDBJ whole genome shotgun (WGS) entry which is preliminary data.</text>
</comment>
<evidence type="ECO:0000313" key="4">
    <source>
        <dbReference type="EMBL" id="CAB3242046.1"/>
    </source>
</evidence>
<evidence type="ECO:0000256" key="1">
    <source>
        <dbReference type="SAM" id="Coils"/>
    </source>
</evidence>
<dbReference type="AlphaFoldDB" id="A0A8S1ABD3"/>
<feature type="domain" description="THAP9-like helix-turn-helix" evidence="2">
    <location>
        <begin position="98"/>
        <end position="178"/>
    </location>
</feature>
<protein>
    <recommendedName>
        <fullName evidence="6">DNA transposase THAP9</fullName>
    </recommendedName>
</protein>
<name>A0A8S1ABD3_ARCPL</name>
<accession>A0A8S1ABD3</accession>
<sequence>MHFDETSFNRTLGVTRLRDCAVPLSSLQASQILPKTLLDSQPTLSAMVQQESSRSSQKEKIKILTEKCDILQRKVRSLNEKVRRRDQNIARCSEIIKHLKEKKFINTEESLILEECAGPEDFLTRQISKSRGLPLEKKYSEELRKFALTLHFYSPKAYEFIRKTYNTCLPHTRTLSKWYQHIDAEPGFTKEAFDTLKRKVKETVHPVICALTLDEMSIRKCLTWKPMAQKLYGRVDLGHDVNSDSVEEASQCLVLLLTAINGSWKLPIGYFLIVSLTGEQKATLVRTAIQLCQVAGVKVISVTCDGLAGNFSMFTSLGCNVLREQTLSNFKRQYSP</sequence>
<evidence type="ECO:0000259" key="3">
    <source>
        <dbReference type="Pfam" id="PF21787"/>
    </source>
</evidence>
<keyword evidence="1" id="KW-0175">Coiled coil</keyword>
<dbReference type="Pfam" id="PF12017">
    <property type="entry name" value="Tnp_P_element"/>
    <property type="match status" value="1"/>
</dbReference>
<feature type="domain" description="Transposable element P transposase-like RNase H" evidence="3">
    <location>
        <begin position="184"/>
        <end position="318"/>
    </location>
</feature>
<dbReference type="Pfam" id="PF21787">
    <property type="entry name" value="TNP-like_RNaseH_N"/>
    <property type="match status" value="1"/>
</dbReference>
<dbReference type="Proteomes" id="UP000494256">
    <property type="component" value="Unassembled WGS sequence"/>
</dbReference>
<organism evidence="4 5">
    <name type="scientific">Arctia plantaginis</name>
    <name type="common">Wood tiger moth</name>
    <name type="synonym">Phalaena plantaginis</name>
    <dbReference type="NCBI Taxonomy" id="874455"/>
    <lineage>
        <taxon>Eukaryota</taxon>
        <taxon>Metazoa</taxon>
        <taxon>Ecdysozoa</taxon>
        <taxon>Arthropoda</taxon>
        <taxon>Hexapoda</taxon>
        <taxon>Insecta</taxon>
        <taxon>Pterygota</taxon>
        <taxon>Neoptera</taxon>
        <taxon>Endopterygota</taxon>
        <taxon>Lepidoptera</taxon>
        <taxon>Glossata</taxon>
        <taxon>Ditrysia</taxon>
        <taxon>Noctuoidea</taxon>
        <taxon>Erebidae</taxon>
        <taxon>Arctiinae</taxon>
        <taxon>Arctia</taxon>
    </lineage>
</organism>